<dbReference type="EMBL" id="PGCJ01000005">
    <property type="protein sequence ID" value="PLW58085.1"/>
    <property type="molecule type" value="Genomic_DNA"/>
</dbReference>
<evidence type="ECO:0000313" key="3">
    <source>
        <dbReference type="Proteomes" id="UP000235388"/>
    </source>
</evidence>
<sequence length="80" mass="9049">MRNLFQQYPRLPLPTMKKIDLSRRYLRTSQLEPLSCALYSGSNNQSRVICNLAPSEVASQHPSNNNTKQTAGLCPTLRDD</sequence>
<protein>
    <submittedName>
        <fullName evidence="2">Uncharacterized protein</fullName>
    </submittedName>
</protein>
<accession>A0A2N5W773</accession>
<evidence type="ECO:0000256" key="1">
    <source>
        <dbReference type="SAM" id="MobiDB-lite"/>
    </source>
</evidence>
<feature type="compositionally biased region" description="Polar residues" evidence="1">
    <location>
        <begin position="57"/>
        <end position="70"/>
    </location>
</feature>
<feature type="region of interest" description="Disordered" evidence="1">
    <location>
        <begin position="57"/>
        <end position="80"/>
    </location>
</feature>
<organism evidence="2 3">
    <name type="scientific">Puccinia coronata f. sp. avenae</name>
    <dbReference type="NCBI Taxonomy" id="200324"/>
    <lineage>
        <taxon>Eukaryota</taxon>
        <taxon>Fungi</taxon>
        <taxon>Dikarya</taxon>
        <taxon>Basidiomycota</taxon>
        <taxon>Pucciniomycotina</taxon>
        <taxon>Pucciniomycetes</taxon>
        <taxon>Pucciniales</taxon>
        <taxon>Pucciniaceae</taxon>
        <taxon>Puccinia</taxon>
    </lineage>
</organism>
<reference evidence="2 3" key="1">
    <citation type="submission" date="2017-11" db="EMBL/GenBank/DDBJ databases">
        <title>De novo assembly and phasing of dikaryotic genomes from two isolates of Puccinia coronata f. sp. avenae, the causal agent of oat crown rust.</title>
        <authorList>
            <person name="Miller M.E."/>
            <person name="Zhang Y."/>
            <person name="Omidvar V."/>
            <person name="Sperschneider J."/>
            <person name="Schwessinger B."/>
            <person name="Raley C."/>
            <person name="Palmer J.M."/>
            <person name="Garnica D."/>
            <person name="Upadhyaya N."/>
            <person name="Rathjen J."/>
            <person name="Taylor J.M."/>
            <person name="Park R.F."/>
            <person name="Dodds P.N."/>
            <person name="Hirsch C.D."/>
            <person name="Kianian S.F."/>
            <person name="Figueroa M."/>
        </authorList>
    </citation>
    <scope>NUCLEOTIDE SEQUENCE [LARGE SCALE GENOMIC DNA]</scope>
    <source>
        <strain evidence="2">12NC29</strain>
    </source>
</reference>
<dbReference type="AlphaFoldDB" id="A0A2N5W773"/>
<keyword evidence="3" id="KW-1185">Reference proteome</keyword>
<evidence type="ECO:0000313" key="2">
    <source>
        <dbReference type="EMBL" id="PLW58085.1"/>
    </source>
</evidence>
<proteinExistence type="predicted"/>
<gene>
    <name evidence="2" type="ORF">PCANC_04143</name>
</gene>
<name>A0A2N5W773_9BASI</name>
<comment type="caution">
    <text evidence="2">The sequence shown here is derived from an EMBL/GenBank/DDBJ whole genome shotgun (WGS) entry which is preliminary data.</text>
</comment>
<dbReference type="Proteomes" id="UP000235388">
    <property type="component" value="Unassembled WGS sequence"/>
</dbReference>